<dbReference type="AlphaFoldDB" id="A0A2K1JS79"/>
<keyword evidence="3" id="KW-1185">Reference proteome</keyword>
<dbReference type="Gramene" id="Pp3c12_25810V3.1">
    <property type="protein sequence ID" value="Pp3c12_25810V3.1"/>
    <property type="gene ID" value="Pp3c12_25810"/>
</dbReference>
<dbReference type="EnsemblPlants" id="Pp3c12_25810V3.1">
    <property type="protein sequence ID" value="Pp3c12_25810V3.1"/>
    <property type="gene ID" value="Pp3c12_25810"/>
</dbReference>
<reference evidence="1 3" key="1">
    <citation type="journal article" date="2008" name="Science">
        <title>The Physcomitrella genome reveals evolutionary insights into the conquest of land by plants.</title>
        <authorList>
            <person name="Rensing S."/>
            <person name="Lang D."/>
            <person name="Zimmer A."/>
            <person name="Terry A."/>
            <person name="Salamov A."/>
            <person name="Shapiro H."/>
            <person name="Nishiyama T."/>
            <person name="Perroud P.-F."/>
            <person name="Lindquist E."/>
            <person name="Kamisugi Y."/>
            <person name="Tanahashi T."/>
            <person name="Sakakibara K."/>
            <person name="Fujita T."/>
            <person name="Oishi K."/>
            <person name="Shin-I T."/>
            <person name="Kuroki Y."/>
            <person name="Toyoda A."/>
            <person name="Suzuki Y."/>
            <person name="Hashimoto A."/>
            <person name="Yamaguchi K."/>
            <person name="Sugano A."/>
            <person name="Kohara Y."/>
            <person name="Fujiyama A."/>
            <person name="Anterola A."/>
            <person name="Aoki S."/>
            <person name="Ashton N."/>
            <person name="Barbazuk W.B."/>
            <person name="Barker E."/>
            <person name="Bennetzen J."/>
            <person name="Bezanilla M."/>
            <person name="Blankenship R."/>
            <person name="Cho S.H."/>
            <person name="Dutcher S."/>
            <person name="Estelle M."/>
            <person name="Fawcett J.A."/>
            <person name="Gundlach H."/>
            <person name="Hanada K."/>
            <person name="Heyl A."/>
            <person name="Hicks K.A."/>
            <person name="Hugh J."/>
            <person name="Lohr M."/>
            <person name="Mayer K."/>
            <person name="Melkozernov A."/>
            <person name="Murata T."/>
            <person name="Nelson D."/>
            <person name="Pils B."/>
            <person name="Prigge M."/>
            <person name="Reiss B."/>
            <person name="Renner T."/>
            <person name="Rombauts S."/>
            <person name="Rushton P."/>
            <person name="Sanderfoot A."/>
            <person name="Schween G."/>
            <person name="Shiu S.-H."/>
            <person name="Stueber K."/>
            <person name="Theodoulou F.L."/>
            <person name="Tu H."/>
            <person name="Van de Peer Y."/>
            <person name="Verrier P.J."/>
            <person name="Waters E."/>
            <person name="Wood A."/>
            <person name="Yang L."/>
            <person name="Cove D."/>
            <person name="Cuming A."/>
            <person name="Hasebe M."/>
            <person name="Lucas S."/>
            <person name="Mishler D.B."/>
            <person name="Reski R."/>
            <person name="Grigoriev I."/>
            <person name="Quatrano R.S."/>
            <person name="Boore J.L."/>
        </authorList>
    </citation>
    <scope>NUCLEOTIDE SEQUENCE [LARGE SCALE GENOMIC DNA]</scope>
    <source>
        <strain evidence="2 3">cv. Gransden 2004</strain>
    </source>
</reference>
<evidence type="ECO:0000313" key="3">
    <source>
        <dbReference type="Proteomes" id="UP000006727"/>
    </source>
</evidence>
<dbReference type="EnsemblPlants" id="Pp3c12_25810V3.2">
    <property type="protein sequence ID" value="Pp3c12_25810V3.2"/>
    <property type="gene ID" value="Pp3c12_25810"/>
</dbReference>
<dbReference type="Gramene" id="Pp3c12_25810V3.2">
    <property type="protein sequence ID" value="Pp3c12_25810V3.2"/>
    <property type="gene ID" value="Pp3c12_25810"/>
</dbReference>
<evidence type="ECO:0000313" key="2">
    <source>
        <dbReference type="EnsemblPlants" id="Pp3c12_25810V3.1"/>
    </source>
</evidence>
<organism evidence="1">
    <name type="scientific">Physcomitrium patens</name>
    <name type="common">Spreading-leaved earth moss</name>
    <name type="synonym">Physcomitrella patens</name>
    <dbReference type="NCBI Taxonomy" id="3218"/>
    <lineage>
        <taxon>Eukaryota</taxon>
        <taxon>Viridiplantae</taxon>
        <taxon>Streptophyta</taxon>
        <taxon>Embryophyta</taxon>
        <taxon>Bryophyta</taxon>
        <taxon>Bryophytina</taxon>
        <taxon>Bryopsida</taxon>
        <taxon>Funariidae</taxon>
        <taxon>Funariales</taxon>
        <taxon>Funariaceae</taxon>
        <taxon>Physcomitrium</taxon>
    </lineage>
</organism>
<name>A0A2K1JS79_PHYPA</name>
<proteinExistence type="predicted"/>
<dbReference type="InParanoid" id="A0A2K1JS79"/>
<dbReference type="EMBL" id="ABEU02000012">
    <property type="protein sequence ID" value="PNR44387.1"/>
    <property type="molecule type" value="Genomic_DNA"/>
</dbReference>
<gene>
    <name evidence="1" type="ORF">PHYPA_016771</name>
</gene>
<sequence>MHCLIPRSSFSASVEFMKLLSLPHPPTALSNGLITRLSIKQQ</sequence>
<protein>
    <submittedName>
        <fullName evidence="1 2">Uncharacterized protein</fullName>
    </submittedName>
</protein>
<accession>A0A2K1JS79</accession>
<reference evidence="2" key="3">
    <citation type="submission" date="2020-12" db="UniProtKB">
        <authorList>
            <consortium name="EnsemblPlants"/>
        </authorList>
    </citation>
    <scope>IDENTIFICATION</scope>
</reference>
<dbReference type="Proteomes" id="UP000006727">
    <property type="component" value="Chromosome 12"/>
</dbReference>
<reference evidence="1 3" key="2">
    <citation type="journal article" date="2018" name="Plant J.">
        <title>The Physcomitrella patens chromosome-scale assembly reveals moss genome structure and evolution.</title>
        <authorList>
            <person name="Lang D."/>
            <person name="Ullrich K.K."/>
            <person name="Murat F."/>
            <person name="Fuchs J."/>
            <person name="Jenkins J."/>
            <person name="Haas F.B."/>
            <person name="Piednoel M."/>
            <person name="Gundlach H."/>
            <person name="Van Bel M."/>
            <person name="Meyberg R."/>
            <person name="Vives C."/>
            <person name="Morata J."/>
            <person name="Symeonidi A."/>
            <person name="Hiss M."/>
            <person name="Muchero W."/>
            <person name="Kamisugi Y."/>
            <person name="Saleh O."/>
            <person name="Blanc G."/>
            <person name="Decker E.L."/>
            <person name="van Gessel N."/>
            <person name="Grimwood J."/>
            <person name="Hayes R.D."/>
            <person name="Graham S.W."/>
            <person name="Gunter L.E."/>
            <person name="McDaniel S.F."/>
            <person name="Hoernstein S.N.W."/>
            <person name="Larsson A."/>
            <person name="Li F.W."/>
            <person name="Perroud P.F."/>
            <person name="Phillips J."/>
            <person name="Ranjan P."/>
            <person name="Rokshar D.S."/>
            <person name="Rothfels C.J."/>
            <person name="Schneider L."/>
            <person name="Shu S."/>
            <person name="Stevenson D.W."/>
            <person name="Thummler F."/>
            <person name="Tillich M."/>
            <person name="Villarreal Aguilar J.C."/>
            <person name="Widiez T."/>
            <person name="Wong G.K."/>
            <person name="Wymore A."/>
            <person name="Zhang Y."/>
            <person name="Zimmer A.D."/>
            <person name="Quatrano R.S."/>
            <person name="Mayer K.F.X."/>
            <person name="Goodstein D."/>
            <person name="Casacuberta J.M."/>
            <person name="Vandepoele K."/>
            <person name="Reski R."/>
            <person name="Cuming A.C."/>
            <person name="Tuskan G.A."/>
            <person name="Maumus F."/>
            <person name="Salse J."/>
            <person name="Schmutz J."/>
            <person name="Rensing S.A."/>
        </authorList>
    </citation>
    <scope>NUCLEOTIDE SEQUENCE [LARGE SCALE GENOMIC DNA]</scope>
    <source>
        <strain evidence="2 3">cv. Gransden 2004</strain>
    </source>
</reference>
<evidence type="ECO:0000313" key="1">
    <source>
        <dbReference type="EMBL" id="PNR44387.1"/>
    </source>
</evidence>